<dbReference type="InterPro" id="IPR028346">
    <property type="entry name" value="HAUS2"/>
</dbReference>
<keyword evidence="3" id="KW-0804">Transcription</keyword>
<dbReference type="Pfam" id="PF15003">
    <property type="entry name" value="HAUS2"/>
    <property type="match status" value="1"/>
</dbReference>
<feature type="compositionally biased region" description="Basic and acidic residues" evidence="6">
    <location>
        <begin position="714"/>
        <end position="749"/>
    </location>
</feature>
<dbReference type="InterPro" id="IPR006565">
    <property type="entry name" value="BTP"/>
</dbReference>
<sequence>MGAVNQSLRRGKAKATSDGSTSRGSRGRHSVSSFPTVPDHLIGDAMTDEEFNQIYSSRGDANLPTLDSLFEDVDEAELDNLDGDDEPTPQSNDVDVEAGLYGTVQEETAPPPPPKSKKGFAGIVGDLLAKKGKRAQSSTSSSGTTVSSHNELAMYQGVTCDYVDDDIDFDVLGWWKRNEHMFPCLGMLARQVLSIPVSAVAVEREFSAGGNILNDYRSCLNAESLETLAGREILMMGIDSTWVGRKPVRRLGGMSDALSIAADLGFAVSPPPSQEEIQCFSSGSGEKSDELVRVLKELTAVQRKIADLQVELQGRKEDKNIAHLTHVSEMEKKIKTLARITTILKDVIQNKDRIIARLQQPYSLDCIPVEAEYQKQFSELLMRAASDYSALTTSAADFQWSQNFKDPPTTWAEMLRPIPVALASCTRFFEAMSAMRESFATLQALSARPPSSSATPNKAPLQSDQTRKNSDCLTPPRRTETSFDDLAIRREGQANELQEVARGREHGGAVESRRLSWPTPVKKFVTNGISRLQSISAFIMKSGDNSSTAAPPQSRSSYASAVTRIAVAQICGAAGYAAAESSAIAVLTDIAALYLNAIGKSAASSANSSGRTESNLLDVAAALEELGSVQGFPGASDPPSSKSTLLNSAVIGGLQKFVNYTEETPFARPLPRNVLHRRKTKLPLKRGAGEYDSEKLRHVPKWLPSMPEIERDAKGEETLGFGRRIESESENQEGKGKRKNSPERERKGTELPWNRRRIRFKVRKRGECSHGVDRGGAMGKRVSWANLNLNLSGKSLISTKKFELDRPNSMVML</sequence>
<feature type="region of interest" description="Disordered" evidence="6">
    <location>
        <begin position="714"/>
        <end position="752"/>
    </location>
</feature>
<keyword evidence="4" id="KW-0539">Nucleus</keyword>
<evidence type="ECO:0000256" key="3">
    <source>
        <dbReference type="ARBA" id="ARBA00023163"/>
    </source>
</evidence>
<keyword evidence="9" id="KW-1185">Reference proteome</keyword>
<gene>
    <name evidence="8" type="ORF">CCAM_LOCUS26688</name>
</gene>
<evidence type="ECO:0000313" key="8">
    <source>
        <dbReference type="EMBL" id="VFQ84912.1"/>
    </source>
</evidence>
<feature type="region of interest" description="Disordered" evidence="6">
    <location>
        <begin position="446"/>
        <end position="480"/>
    </location>
</feature>
<dbReference type="Proteomes" id="UP000595140">
    <property type="component" value="Unassembled WGS sequence"/>
</dbReference>
<dbReference type="SUPFAM" id="SSF53098">
    <property type="entry name" value="Ribonuclease H-like"/>
    <property type="match status" value="1"/>
</dbReference>
<dbReference type="Pfam" id="PF05699">
    <property type="entry name" value="Dimer_Tnp_hAT"/>
    <property type="match status" value="1"/>
</dbReference>
<feature type="compositionally biased region" description="Polar residues" evidence="6">
    <location>
        <begin position="446"/>
        <end position="464"/>
    </location>
</feature>
<dbReference type="GO" id="GO:0031023">
    <property type="term" value="P:microtubule organizing center organization"/>
    <property type="evidence" value="ECO:0007669"/>
    <property type="project" value="InterPro"/>
</dbReference>
<name>A0A484M811_9ASTE</name>
<dbReference type="Gene3D" id="1.10.20.10">
    <property type="entry name" value="Histone, subunit A"/>
    <property type="match status" value="1"/>
</dbReference>
<dbReference type="AlphaFoldDB" id="A0A484M811"/>
<dbReference type="Pfam" id="PF07524">
    <property type="entry name" value="Bromo_TP"/>
    <property type="match status" value="1"/>
</dbReference>
<dbReference type="GO" id="GO:0007020">
    <property type="term" value="P:microtubule nucleation"/>
    <property type="evidence" value="ECO:0007669"/>
    <property type="project" value="TreeGrafter"/>
</dbReference>
<evidence type="ECO:0000259" key="7">
    <source>
        <dbReference type="SMART" id="SM00576"/>
    </source>
</evidence>
<dbReference type="SMART" id="SM00576">
    <property type="entry name" value="BTP"/>
    <property type="match status" value="1"/>
</dbReference>
<keyword evidence="2" id="KW-0805">Transcription regulation</keyword>
<evidence type="ECO:0000256" key="1">
    <source>
        <dbReference type="ARBA" id="ARBA00004123"/>
    </source>
</evidence>
<proteinExistence type="predicted"/>
<dbReference type="EMBL" id="OOIL02002808">
    <property type="protein sequence ID" value="VFQ84912.1"/>
    <property type="molecule type" value="Genomic_DNA"/>
</dbReference>
<dbReference type="PANTHER" id="PTHR16039">
    <property type="entry name" value="HAUS AUGMIN-LIKE COMPLEX SUBUNIT 2"/>
    <property type="match status" value="1"/>
</dbReference>
<dbReference type="InterPro" id="IPR009072">
    <property type="entry name" value="Histone-fold"/>
</dbReference>
<feature type="coiled-coil region" evidence="5">
    <location>
        <begin position="291"/>
        <end position="318"/>
    </location>
</feature>
<dbReference type="OrthoDB" id="436852at2759"/>
<evidence type="ECO:0000256" key="6">
    <source>
        <dbReference type="SAM" id="MobiDB-lite"/>
    </source>
</evidence>
<dbReference type="GO" id="GO:0005634">
    <property type="term" value="C:nucleus"/>
    <property type="evidence" value="ECO:0007669"/>
    <property type="project" value="UniProtKB-SubCell"/>
</dbReference>
<dbReference type="GO" id="GO:0051225">
    <property type="term" value="P:spindle assembly"/>
    <property type="evidence" value="ECO:0007669"/>
    <property type="project" value="InterPro"/>
</dbReference>
<organism evidence="8 9">
    <name type="scientific">Cuscuta campestris</name>
    <dbReference type="NCBI Taxonomy" id="132261"/>
    <lineage>
        <taxon>Eukaryota</taxon>
        <taxon>Viridiplantae</taxon>
        <taxon>Streptophyta</taxon>
        <taxon>Embryophyta</taxon>
        <taxon>Tracheophyta</taxon>
        <taxon>Spermatophyta</taxon>
        <taxon>Magnoliopsida</taxon>
        <taxon>eudicotyledons</taxon>
        <taxon>Gunneridae</taxon>
        <taxon>Pentapetalae</taxon>
        <taxon>asterids</taxon>
        <taxon>lamiids</taxon>
        <taxon>Solanales</taxon>
        <taxon>Convolvulaceae</taxon>
        <taxon>Cuscuteae</taxon>
        <taxon>Cuscuta</taxon>
        <taxon>Cuscuta subgen. Grammica</taxon>
        <taxon>Cuscuta sect. Cleistogrammica</taxon>
    </lineage>
</organism>
<comment type="subcellular location">
    <subcellularLocation>
        <location evidence="1">Nucleus</location>
    </subcellularLocation>
</comment>
<feature type="domain" description="Bromodomain associated" evidence="7">
    <location>
        <begin position="556"/>
        <end position="632"/>
    </location>
</feature>
<dbReference type="InterPro" id="IPR012337">
    <property type="entry name" value="RNaseH-like_sf"/>
</dbReference>
<feature type="region of interest" description="Disordered" evidence="6">
    <location>
        <begin position="1"/>
        <end position="45"/>
    </location>
</feature>
<evidence type="ECO:0000256" key="5">
    <source>
        <dbReference type="SAM" id="Coils"/>
    </source>
</evidence>
<accession>A0A484M811</accession>
<keyword evidence="5" id="KW-0175">Coiled coil</keyword>
<protein>
    <recommendedName>
        <fullName evidence="7">Bromodomain associated domain-containing protein</fullName>
    </recommendedName>
</protein>
<dbReference type="PANTHER" id="PTHR16039:SF1">
    <property type="entry name" value="HAUS AUGMIN-LIKE COMPLEX SUBUNIT 2"/>
    <property type="match status" value="1"/>
</dbReference>
<dbReference type="GO" id="GO:1990498">
    <property type="term" value="C:mitotic spindle microtubule"/>
    <property type="evidence" value="ECO:0007669"/>
    <property type="project" value="TreeGrafter"/>
</dbReference>
<reference evidence="8 9" key="1">
    <citation type="submission" date="2018-04" db="EMBL/GenBank/DDBJ databases">
        <authorList>
            <person name="Vogel A."/>
        </authorList>
    </citation>
    <scope>NUCLEOTIDE SEQUENCE [LARGE SCALE GENOMIC DNA]</scope>
</reference>
<dbReference type="GO" id="GO:0046982">
    <property type="term" value="F:protein heterodimerization activity"/>
    <property type="evidence" value="ECO:0007669"/>
    <property type="project" value="InterPro"/>
</dbReference>
<evidence type="ECO:0000256" key="4">
    <source>
        <dbReference type="ARBA" id="ARBA00023242"/>
    </source>
</evidence>
<evidence type="ECO:0000256" key="2">
    <source>
        <dbReference type="ARBA" id="ARBA00023015"/>
    </source>
</evidence>
<dbReference type="InterPro" id="IPR008906">
    <property type="entry name" value="HATC_C_dom"/>
</dbReference>
<evidence type="ECO:0000313" key="9">
    <source>
        <dbReference type="Proteomes" id="UP000595140"/>
    </source>
</evidence>